<comment type="similarity">
    <text evidence="2">Belongs to the FliJ family.</text>
</comment>
<proteinExistence type="inferred from homology"/>
<evidence type="ECO:0000256" key="2">
    <source>
        <dbReference type="ARBA" id="ARBA00010004"/>
    </source>
</evidence>
<gene>
    <name evidence="11" type="ORF">A8C75_04175</name>
</gene>
<keyword evidence="7" id="KW-1005">Bacterial flagellum biogenesis</keyword>
<dbReference type="EMBL" id="CP015839">
    <property type="protein sequence ID" value="ANG61751.1"/>
    <property type="molecule type" value="Genomic_DNA"/>
</dbReference>
<keyword evidence="8" id="KW-0653">Protein transport</keyword>
<dbReference type="InterPro" id="IPR053716">
    <property type="entry name" value="Flag_assembly_chemotaxis_eff"/>
</dbReference>
<evidence type="ECO:0000256" key="6">
    <source>
        <dbReference type="ARBA" id="ARBA00022500"/>
    </source>
</evidence>
<keyword evidence="9" id="KW-0472">Membrane</keyword>
<dbReference type="GO" id="GO:0071973">
    <property type="term" value="P:bacterial-type flagellum-dependent cell motility"/>
    <property type="evidence" value="ECO:0007669"/>
    <property type="project" value="InterPro"/>
</dbReference>
<evidence type="ECO:0000256" key="3">
    <source>
        <dbReference type="ARBA" id="ARBA00020392"/>
    </source>
</evidence>
<dbReference type="STRING" id="1821621.A8C75_04175"/>
<reference evidence="12" key="1">
    <citation type="submission" date="2016-05" db="EMBL/GenBank/DDBJ databases">
        <authorList>
            <person name="Baek K."/>
            <person name="Yang S.-J."/>
        </authorList>
    </citation>
    <scope>NUCLEOTIDE SEQUENCE [LARGE SCALE GENOMIC DNA]</scope>
    <source>
        <strain evidence="12">ST58-10</strain>
    </source>
</reference>
<dbReference type="InterPro" id="IPR012823">
    <property type="entry name" value="Flagell_FliJ"/>
</dbReference>
<dbReference type="Proteomes" id="UP000078070">
    <property type="component" value="Chromosome"/>
</dbReference>
<evidence type="ECO:0000256" key="10">
    <source>
        <dbReference type="ARBA" id="ARBA00023225"/>
    </source>
</evidence>
<evidence type="ECO:0000256" key="7">
    <source>
        <dbReference type="ARBA" id="ARBA00022795"/>
    </source>
</evidence>
<accession>A0A1A9EVT4</accession>
<evidence type="ECO:0000256" key="8">
    <source>
        <dbReference type="ARBA" id="ARBA00022927"/>
    </source>
</evidence>
<dbReference type="NCBIfam" id="TIGR02473">
    <property type="entry name" value="flagell_FliJ"/>
    <property type="match status" value="1"/>
</dbReference>
<comment type="subcellular location">
    <subcellularLocation>
        <location evidence="1">Cell membrane</location>
        <topology evidence="1">Peripheral membrane protein</topology>
        <orientation evidence="1">Cytoplasmic side</orientation>
    </subcellularLocation>
</comment>
<keyword evidence="11" id="KW-0969">Cilium</keyword>
<dbReference type="GO" id="GO:0005886">
    <property type="term" value="C:plasma membrane"/>
    <property type="evidence" value="ECO:0007669"/>
    <property type="project" value="UniProtKB-SubCell"/>
</dbReference>
<sequence>MKKRSQRMALLQDLAQRKKRQADQFLADSQARVNQGEATLLQLEQFLGEYQQQFQQQGQAGVAVGQMLMARAFVEKIEASIRQHRETMKTNAEQLQQVEQYWRQVYGHQCAMKNLTERALTQERAEAEKQLQKELDERSQRVRTPFI</sequence>
<dbReference type="GO" id="GO:0009288">
    <property type="term" value="C:bacterial-type flagellum"/>
    <property type="evidence" value="ECO:0007669"/>
    <property type="project" value="InterPro"/>
</dbReference>
<dbReference type="OrthoDB" id="6118332at2"/>
<dbReference type="GO" id="GO:0006935">
    <property type="term" value="P:chemotaxis"/>
    <property type="evidence" value="ECO:0007669"/>
    <property type="project" value="UniProtKB-KW"/>
</dbReference>
<evidence type="ECO:0000256" key="1">
    <source>
        <dbReference type="ARBA" id="ARBA00004413"/>
    </source>
</evidence>
<evidence type="ECO:0000256" key="9">
    <source>
        <dbReference type="ARBA" id="ARBA00023136"/>
    </source>
</evidence>
<evidence type="ECO:0000313" key="11">
    <source>
        <dbReference type="EMBL" id="ANG61751.1"/>
    </source>
</evidence>
<evidence type="ECO:0000313" key="12">
    <source>
        <dbReference type="Proteomes" id="UP000078070"/>
    </source>
</evidence>
<dbReference type="PANTHER" id="PTHR38786">
    <property type="entry name" value="FLAGELLAR FLIJ PROTEIN"/>
    <property type="match status" value="1"/>
</dbReference>
<dbReference type="AlphaFoldDB" id="A0A1A9EVT4"/>
<keyword evidence="10" id="KW-1006">Bacterial flagellum protein export</keyword>
<keyword evidence="5" id="KW-1003">Cell membrane</keyword>
<keyword evidence="6" id="KW-0145">Chemotaxis</keyword>
<dbReference type="KEGG" id="mars:A8C75_04175"/>
<dbReference type="PANTHER" id="PTHR38786:SF1">
    <property type="entry name" value="FLAGELLAR FLIJ PROTEIN"/>
    <property type="match status" value="1"/>
</dbReference>
<dbReference type="Gene3D" id="1.10.287.1700">
    <property type="match status" value="1"/>
</dbReference>
<organism evidence="11 12">
    <name type="scientific">Marinobacterium aestuarii</name>
    <dbReference type="NCBI Taxonomy" id="1821621"/>
    <lineage>
        <taxon>Bacteria</taxon>
        <taxon>Pseudomonadati</taxon>
        <taxon>Pseudomonadota</taxon>
        <taxon>Gammaproteobacteria</taxon>
        <taxon>Oceanospirillales</taxon>
        <taxon>Oceanospirillaceae</taxon>
        <taxon>Marinobacterium</taxon>
    </lineage>
</organism>
<evidence type="ECO:0000256" key="5">
    <source>
        <dbReference type="ARBA" id="ARBA00022475"/>
    </source>
</evidence>
<protein>
    <recommendedName>
        <fullName evidence="3">Flagellar FliJ protein</fullName>
    </recommendedName>
</protein>
<dbReference type="GO" id="GO:0044781">
    <property type="term" value="P:bacterial-type flagellum organization"/>
    <property type="evidence" value="ECO:0007669"/>
    <property type="project" value="UniProtKB-KW"/>
</dbReference>
<keyword evidence="4" id="KW-0813">Transport</keyword>
<reference evidence="11 12" key="2">
    <citation type="journal article" date="2018" name="Int. J. Syst. Evol. Microbiol.">
        <title>Marinobacterium aestuarii sp. nov., a benzene-degrading marine bacterium isolated from estuary sediment.</title>
        <authorList>
            <person name="Bae S.S."/>
            <person name="Jung J."/>
            <person name="Chung D."/>
            <person name="Baek K."/>
        </authorList>
    </citation>
    <scope>NUCLEOTIDE SEQUENCE [LARGE SCALE GENOMIC DNA]</scope>
    <source>
        <strain evidence="11 12">ST58-10</strain>
    </source>
</reference>
<evidence type="ECO:0000256" key="4">
    <source>
        <dbReference type="ARBA" id="ARBA00022448"/>
    </source>
</evidence>
<dbReference type="InterPro" id="IPR052570">
    <property type="entry name" value="FliJ"/>
</dbReference>
<name>A0A1A9EVT4_9GAMM</name>
<keyword evidence="12" id="KW-1185">Reference proteome</keyword>
<dbReference type="Pfam" id="PF02050">
    <property type="entry name" value="FliJ"/>
    <property type="match status" value="1"/>
</dbReference>
<dbReference type="GO" id="GO:0015031">
    <property type="term" value="P:protein transport"/>
    <property type="evidence" value="ECO:0007669"/>
    <property type="project" value="UniProtKB-KW"/>
</dbReference>
<dbReference type="RefSeq" id="WP_067378526.1">
    <property type="nucleotide sequence ID" value="NZ_CP015839.1"/>
</dbReference>
<keyword evidence="11" id="KW-0282">Flagellum</keyword>
<keyword evidence="11" id="KW-0966">Cell projection</keyword>